<dbReference type="GO" id="GO:0016236">
    <property type="term" value="P:macroautophagy"/>
    <property type="evidence" value="ECO:0007669"/>
    <property type="project" value="TreeGrafter"/>
</dbReference>
<dbReference type="Proteomes" id="UP000232323">
    <property type="component" value="Unassembled WGS sequence"/>
</dbReference>
<evidence type="ECO:0000313" key="6">
    <source>
        <dbReference type="EMBL" id="GAX82341.1"/>
    </source>
</evidence>
<dbReference type="PANTHER" id="PTHR21389:SF0">
    <property type="entry name" value="ETOPOSIDE-INDUCED PROTEIN 2.4 HOMOLOG"/>
    <property type="match status" value="1"/>
</dbReference>
<evidence type="ECO:0000256" key="4">
    <source>
        <dbReference type="ARBA" id="ARBA00023136"/>
    </source>
</evidence>
<comment type="caution">
    <text evidence="6">The sequence shown here is derived from an EMBL/GenBank/DDBJ whole genome shotgun (WGS) entry which is preliminary data.</text>
</comment>
<keyword evidence="4 5" id="KW-0472">Membrane</keyword>
<organism evidence="6 7">
    <name type="scientific">Chlamydomonas eustigma</name>
    <dbReference type="NCBI Taxonomy" id="1157962"/>
    <lineage>
        <taxon>Eukaryota</taxon>
        <taxon>Viridiplantae</taxon>
        <taxon>Chlorophyta</taxon>
        <taxon>core chlorophytes</taxon>
        <taxon>Chlorophyceae</taxon>
        <taxon>CS clade</taxon>
        <taxon>Chlamydomonadales</taxon>
        <taxon>Chlamydomonadaceae</taxon>
        <taxon>Chlamydomonas</taxon>
    </lineage>
</organism>
<keyword evidence="3 5" id="KW-1133">Transmembrane helix</keyword>
<sequence>MFQTLSSKLILVGNLWLLGIWESVQLHRCIVLFVLDRKKCLWPPVARCLFLNGCLYLGSIIWWSSILNPLLSWLLNMWVVPSWGSRTGCTILSCCRCAFDSLLILPIYLVAMASSSSEYQKVAESASEVHHQRKLSHALLTTSGQPRSDVISSVVPINSHQGGGLDGAAEEVFRVVFFVIHYVQVCTIRHAPIIGNPLHFVMMSWLWAYYCFDYRWTLQGLPLSERLGLFEAHWAFFGGFGSILAASALVLPFYWGSALTAVAFPLFVIIATDSDLQLLNTRTTCIGKAPTFWFAIRATHFILRCLKSW</sequence>
<dbReference type="EMBL" id="BEGY01000079">
    <property type="protein sequence ID" value="GAX82341.1"/>
    <property type="molecule type" value="Genomic_DNA"/>
</dbReference>
<dbReference type="GO" id="GO:0005783">
    <property type="term" value="C:endoplasmic reticulum"/>
    <property type="evidence" value="ECO:0007669"/>
    <property type="project" value="TreeGrafter"/>
</dbReference>
<keyword evidence="2 5" id="KW-0812">Transmembrane</keyword>
<dbReference type="Pfam" id="PF07264">
    <property type="entry name" value="EI24"/>
    <property type="match status" value="1"/>
</dbReference>
<accession>A0A250XGY8</accession>
<feature type="transmembrane region" description="Helical" evidence="5">
    <location>
        <begin position="48"/>
        <end position="70"/>
    </location>
</feature>
<evidence type="ECO:0000256" key="2">
    <source>
        <dbReference type="ARBA" id="ARBA00022692"/>
    </source>
</evidence>
<proteinExistence type="predicted"/>
<evidence type="ECO:0000313" key="7">
    <source>
        <dbReference type="Proteomes" id="UP000232323"/>
    </source>
</evidence>
<dbReference type="AlphaFoldDB" id="A0A250XGY8"/>
<feature type="transmembrane region" description="Helical" evidence="5">
    <location>
        <begin position="15"/>
        <end position="36"/>
    </location>
</feature>
<evidence type="ECO:0000256" key="1">
    <source>
        <dbReference type="ARBA" id="ARBA00004141"/>
    </source>
</evidence>
<evidence type="ECO:0000256" key="3">
    <source>
        <dbReference type="ARBA" id="ARBA00022989"/>
    </source>
</evidence>
<feature type="transmembrane region" description="Helical" evidence="5">
    <location>
        <begin position="253"/>
        <end position="272"/>
    </location>
</feature>
<dbReference type="OrthoDB" id="266518at2759"/>
<dbReference type="PANTHER" id="PTHR21389">
    <property type="entry name" value="P53 INDUCED PROTEIN"/>
    <property type="match status" value="1"/>
</dbReference>
<comment type="subcellular location">
    <subcellularLocation>
        <location evidence="1">Membrane</location>
        <topology evidence="1">Multi-pass membrane protein</topology>
    </subcellularLocation>
</comment>
<protein>
    <submittedName>
        <fullName evidence="6">Uncharacterized protein</fullName>
    </submittedName>
</protein>
<keyword evidence="7" id="KW-1185">Reference proteome</keyword>
<dbReference type="STRING" id="1157962.A0A250XGY8"/>
<evidence type="ECO:0000256" key="5">
    <source>
        <dbReference type="SAM" id="Phobius"/>
    </source>
</evidence>
<gene>
    <name evidence="6" type="ORF">CEUSTIGMA_g9770.t1</name>
</gene>
<dbReference type="InterPro" id="IPR059112">
    <property type="entry name" value="CysZ/EI24"/>
</dbReference>
<name>A0A250XGY8_9CHLO</name>
<reference evidence="6 7" key="1">
    <citation type="submission" date="2017-08" db="EMBL/GenBank/DDBJ databases">
        <title>Acidophilic green algal genome provides insights into adaptation to an acidic environment.</title>
        <authorList>
            <person name="Hirooka S."/>
            <person name="Hirose Y."/>
            <person name="Kanesaki Y."/>
            <person name="Higuchi S."/>
            <person name="Fujiwara T."/>
            <person name="Onuma R."/>
            <person name="Era A."/>
            <person name="Ohbayashi R."/>
            <person name="Uzuka A."/>
            <person name="Nozaki H."/>
            <person name="Yoshikawa H."/>
            <person name="Miyagishima S.Y."/>
        </authorList>
    </citation>
    <scope>NUCLEOTIDE SEQUENCE [LARGE SCALE GENOMIC DNA]</scope>
    <source>
        <strain evidence="6 7">NIES-2499</strain>
    </source>
</reference>
<feature type="transmembrane region" description="Helical" evidence="5">
    <location>
        <begin position="227"/>
        <end position="247"/>
    </location>
</feature>
<dbReference type="GO" id="GO:0016020">
    <property type="term" value="C:membrane"/>
    <property type="evidence" value="ECO:0007669"/>
    <property type="project" value="UniProtKB-SubCell"/>
</dbReference>